<dbReference type="AlphaFoldDB" id="A0AAU8DTA5"/>
<dbReference type="InterPro" id="IPR017520">
    <property type="entry name" value="CHP03086"/>
</dbReference>
<dbReference type="InterPro" id="IPR017517">
    <property type="entry name" value="Maleyloyr_isom"/>
</dbReference>
<dbReference type="InterPro" id="IPR024344">
    <property type="entry name" value="MDMPI_metal-binding"/>
</dbReference>
<dbReference type="SUPFAM" id="SSF109854">
    <property type="entry name" value="DinB/YfiT-like putative metalloenzymes"/>
    <property type="match status" value="1"/>
</dbReference>
<dbReference type="NCBIfam" id="TIGR03083">
    <property type="entry name" value="maleylpyruvate isomerase family mycothiol-dependent enzyme"/>
    <property type="match status" value="1"/>
</dbReference>
<evidence type="ECO:0000313" key="2">
    <source>
        <dbReference type="EMBL" id="XCG65555.1"/>
    </source>
</evidence>
<organism evidence="2">
    <name type="scientific">Nakamurella sp. A5-74</name>
    <dbReference type="NCBI Taxonomy" id="3158264"/>
    <lineage>
        <taxon>Bacteria</taxon>
        <taxon>Bacillati</taxon>
        <taxon>Actinomycetota</taxon>
        <taxon>Actinomycetes</taxon>
        <taxon>Nakamurellales</taxon>
        <taxon>Nakamurellaceae</taxon>
        <taxon>Nakamurella</taxon>
    </lineage>
</organism>
<dbReference type="EMBL" id="CP159218">
    <property type="protein sequence ID" value="XCG65555.1"/>
    <property type="molecule type" value="Genomic_DNA"/>
</dbReference>
<dbReference type="GO" id="GO:0046872">
    <property type="term" value="F:metal ion binding"/>
    <property type="evidence" value="ECO:0007669"/>
    <property type="project" value="InterPro"/>
</dbReference>
<dbReference type="RefSeq" id="WP_353651160.1">
    <property type="nucleotide sequence ID" value="NZ_CP159218.1"/>
</dbReference>
<name>A0AAU8DTA5_9ACTN</name>
<accession>A0AAU8DTA5</accession>
<dbReference type="InterPro" id="IPR034660">
    <property type="entry name" value="DinB/YfiT-like"/>
</dbReference>
<evidence type="ECO:0000259" key="1">
    <source>
        <dbReference type="Pfam" id="PF11716"/>
    </source>
</evidence>
<dbReference type="Gene3D" id="1.20.120.450">
    <property type="entry name" value="dinb family like domain"/>
    <property type="match status" value="1"/>
</dbReference>
<sequence>MTNHESDTTATDLAAVLQQLAEVLDAIPADQEHAPTPCTEHDVSELRSHVLGWLTAFTDGFADPGGRCSDPDKVTVHDTGADQVRALADRLETALQGTRPEQLMIGDSGMPTGMALDMILWEYQMHGWDLAAATGHPWSPDARGLDASLEFAPTMLTDDYQGEGKTFGPRVDVAADAPPLDRLLGLSGRDPAWSAG</sequence>
<proteinExistence type="predicted"/>
<feature type="domain" description="Mycothiol-dependent maleylpyruvate isomerase metal-binding" evidence="1">
    <location>
        <begin position="14"/>
        <end position="131"/>
    </location>
</feature>
<dbReference type="NCBIfam" id="TIGR03086">
    <property type="entry name" value="TIGR03086 family metal-binding protein"/>
    <property type="match status" value="1"/>
</dbReference>
<gene>
    <name evidence="2" type="ORF">ABLG96_09910</name>
</gene>
<reference evidence="2" key="1">
    <citation type="submission" date="2024-05" db="EMBL/GenBank/DDBJ databases">
        <authorList>
            <person name="Cai S.Y."/>
            <person name="Jin L.M."/>
            <person name="Li H.R."/>
        </authorList>
    </citation>
    <scope>NUCLEOTIDE SEQUENCE</scope>
    <source>
        <strain evidence="2">A5-74</strain>
    </source>
</reference>
<dbReference type="Pfam" id="PF11716">
    <property type="entry name" value="MDMPI_N"/>
    <property type="match status" value="1"/>
</dbReference>
<protein>
    <submittedName>
        <fullName evidence="2">TIGR03086 family metal-binding protein</fullName>
    </submittedName>
</protein>